<reference evidence="3" key="1">
    <citation type="submission" date="2022-11" db="UniProtKB">
        <authorList>
            <consortium name="WormBaseParasite"/>
        </authorList>
    </citation>
    <scope>IDENTIFICATION</scope>
</reference>
<proteinExistence type="predicted"/>
<evidence type="ECO:0000256" key="1">
    <source>
        <dbReference type="SAM" id="MobiDB-lite"/>
    </source>
</evidence>
<feature type="compositionally biased region" description="Low complexity" evidence="1">
    <location>
        <begin position="1"/>
        <end position="11"/>
    </location>
</feature>
<protein>
    <submittedName>
        <fullName evidence="3">Uncharacterized protein</fullName>
    </submittedName>
</protein>
<name>A0A915EL93_9BILA</name>
<feature type="compositionally biased region" description="Basic and acidic residues" evidence="1">
    <location>
        <begin position="16"/>
        <end position="36"/>
    </location>
</feature>
<sequence length="107" mass="12434">MPSSAPQPQQQTARENSQENKENGQKEEENKNVEKKVVVKRVPTKDARAEIRKRSVRAKQAKKRTSFWILQCKGCRLKIHFAITMPEYSVNYEKADMDPTFQDAQLL</sequence>
<dbReference type="AlphaFoldDB" id="A0A915EL93"/>
<organism evidence="2 3">
    <name type="scientific">Ditylenchus dipsaci</name>
    <dbReference type="NCBI Taxonomy" id="166011"/>
    <lineage>
        <taxon>Eukaryota</taxon>
        <taxon>Metazoa</taxon>
        <taxon>Ecdysozoa</taxon>
        <taxon>Nematoda</taxon>
        <taxon>Chromadorea</taxon>
        <taxon>Rhabditida</taxon>
        <taxon>Tylenchina</taxon>
        <taxon>Tylenchomorpha</taxon>
        <taxon>Sphaerularioidea</taxon>
        <taxon>Anguinidae</taxon>
        <taxon>Anguininae</taxon>
        <taxon>Ditylenchus</taxon>
    </lineage>
</organism>
<feature type="region of interest" description="Disordered" evidence="1">
    <location>
        <begin position="1"/>
        <end position="36"/>
    </location>
</feature>
<dbReference type="WBParaSite" id="jg7089">
    <property type="protein sequence ID" value="jg7089"/>
    <property type="gene ID" value="jg7089"/>
</dbReference>
<dbReference type="Proteomes" id="UP000887574">
    <property type="component" value="Unplaced"/>
</dbReference>
<evidence type="ECO:0000313" key="2">
    <source>
        <dbReference type="Proteomes" id="UP000887574"/>
    </source>
</evidence>
<keyword evidence="2" id="KW-1185">Reference proteome</keyword>
<accession>A0A915EL93</accession>
<evidence type="ECO:0000313" key="3">
    <source>
        <dbReference type="WBParaSite" id="jg7089"/>
    </source>
</evidence>